<reference evidence="7 8" key="1">
    <citation type="submission" date="2013-02" db="EMBL/GenBank/DDBJ databases">
        <title>The Genome Sequence of Enterococcus villorum ATCC_700913.</title>
        <authorList>
            <consortium name="The Broad Institute Genome Sequencing Platform"/>
            <consortium name="The Broad Institute Genome Sequencing Center for Infectious Disease"/>
            <person name="Earl A.M."/>
            <person name="Gilmore M.S."/>
            <person name="Lebreton F."/>
            <person name="Walker B."/>
            <person name="Young S.K."/>
            <person name="Zeng Q."/>
            <person name="Gargeya S."/>
            <person name="Fitzgerald M."/>
            <person name="Haas B."/>
            <person name="Abouelleil A."/>
            <person name="Alvarado L."/>
            <person name="Arachchi H.M."/>
            <person name="Berlin A.M."/>
            <person name="Chapman S.B."/>
            <person name="Dewar J."/>
            <person name="Goldberg J."/>
            <person name="Griggs A."/>
            <person name="Gujja S."/>
            <person name="Hansen M."/>
            <person name="Howarth C."/>
            <person name="Imamovic A."/>
            <person name="Larimer J."/>
            <person name="McCowan C."/>
            <person name="Murphy C."/>
            <person name="Neiman D."/>
            <person name="Pearson M."/>
            <person name="Priest M."/>
            <person name="Roberts A."/>
            <person name="Saif S."/>
            <person name="Shea T."/>
            <person name="Sisk P."/>
            <person name="Sykes S."/>
            <person name="Wortman J."/>
            <person name="Nusbaum C."/>
            <person name="Birren B."/>
        </authorList>
    </citation>
    <scope>NUCLEOTIDE SEQUENCE [LARGE SCALE GENOMIC DNA]</scope>
    <source>
        <strain evidence="7 8">ATCC 700913</strain>
    </source>
</reference>
<dbReference type="Gene3D" id="3.40.1390.30">
    <property type="entry name" value="NIF3 (NGG1p interacting factor 3)-like"/>
    <property type="match status" value="1"/>
</dbReference>
<dbReference type="PIRSF" id="PIRSF037489">
    <property type="entry name" value="UCP037489_NIF3_YqfO"/>
    <property type="match status" value="1"/>
</dbReference>
<evidence type="ECO:0000256" key="1">
    <source>
        <dbReference type="ARBA" id="ARBA00006964"/>
    </source>
</evidence>
<dbReference type="Proteomes" id="UP000013866">
    <property type="component" value="Unassembled WGS sequence"/>
</dbReference>
<dbReference type="NCBIfam" id="TIGR00486">
    <property type="entry name" value="YbgI_SA1388"/>
    <property type="match status" value="1"/>
</dbReference>
<dbReference type="PANTHER" id="PTHR13799:SF14">
    <property type="entry name" value="GTP CYCLOHYDROLASE 1 TYPE 2 HOMOLOG"/>
    <property type="match status" value="1"/>
</dbReference>
<evidence type="ECO:0000256" key="4">
    <source>
        <dbReference type="ARBA" id="ARBA00022723"/>
    </source>
</evidence>
<evidence type="ECO:0000256" key="5">
    <source>
        <dbReference type="PIRNR" id="PIRNR037489"/>
    </source>
</evidence>
<keyword evidence="8" id="KW-1185">Reference proteome</keyword>
<feature type="region of interest" description="Disordered" evidence="6">
    <location>
        <begin position="164"/>
        <end position="200"/>
    </location>
</feature>
<dbReference type="InterPro" id="IPR036069">
    <property type="entry name" value="DUF34/NIF3_sf"/>
</dbReference>
<proteinExistence type="inferred from homology"/>
<organism evidence="7 8">
    <name type="scientific">Enterococcus villorum ATCC 700913</name>
    <dbReference type="NCBI Taxonomy" id="1158604"/>
    <lineage>
        <taxon>Bacteria</taxon>
        <taxon>Bacillati</taxon>
        <taxon>Bacillota</taxon>
        <taxon>Bacilli</taxon>
        <taxon>Lactobacillales</taxon>
        <taxon>Enterococcaceae</taxon>
        <taxon>Enterococcus</taxon>
    </lineage>
</organism>
<dbReference type="InterPro" id="IPR002678">
    <property type="entry name" value="DUF34/NIF3"/>
</dbReference>
<dbReference type="RefSeq" id="WP_010751969.1">
    <property type="nucleotide sequence ID" value="NZ_KE136487.1"/>
</dbReference>
<evidence type="ECO:0000256" key="2">
    <source>
        <dbReference type="ARBA" id="ARBA00011643"/>
    </source>
</evidence>
<dbReference type="InterPro" id="IPR015867">
    <property type="entry name" value="N-reg_PII/ATP_PRibTrfase_C"/>
</dbReference>
<dbReference type="EMBL" id="AJAN01000028">
    <property type="protein sequence ID" value="EOH87390.1"/>
    <property type="molecule type" value="Genomic_DNA"/>
</dbReference>
<evidence type="ECO:0000256" key="6">
    <source>
        <dbReference type="SAM" id="MobiDB-lite"/>
    </source>
</evidence>
<protein>
    <recommendedName>
        <fullName evidence="3 5">GTP cyclohydrolase 1 type 2 homolog</fullName>
    </recommendedName>
</protein>
<dbReference type="SUPFAM" id="SSF102705">
    <property type="entry name" value="NIF3 (NGG1p interacting factor 3)-like"/>
    <property type="match status" value="1"/>
</dbReference>
<dbReference type="InterPro" id="IPR017221">
    <property type="entry name" value="DUF34/NIF3_bac"/>
</dbReference>
<name>A0ABN0KEA0_9ENTE</name>
<sequence length="381" mass="43540">MDRGGVERVAINGKVFIQKFEEYCPQWLAEANDPVGLHIGTLNRPIQRVMMTLDVRPEVVQEAIEKKIDLLIAKHPPIFRPVKRLTTDNPQEKMYADLLKHEIAVYAAHTNMDIIEDGLNDWFCEKLGIKVENYLLKTHERHYKKLAVYVPVQDAEKLRDALAKAGAGKQGNHDRTSFTTIGEGRFRPNEEADPSIGKKGQLEKVTEAKVEVIFPENLENDVLEAMYHVHPYEEVAFDLFSINEPVETWGIGRIGELSDAIPLETFIESVKEAFQLEGLRVVRPNFDDIMVKRIAICGGSGEKFYPHALSQHADVYITGDIYYHTAQDMQSAGLTAIDPGHYIEALCKEKFVEKFEEWKLEENWSIDFFVSETDTNPFQFK</sequence>
<comment type="subunit">
    <text evidence="2">Homohexamer.</text>
</comment>
<gene>
    <name evidence="7" type="ORF">UAO_02101</name>
</gene>
<keyword evidence="4 5" id="KW-0479">Metal-binding</keyword>
<evidence type="ECO:0000256" key="3">
    <source>
        <dbReference type="ARBA" id="ARBA00022112"/>
    </source>
</evidence>
<comment type="caution">
    <text evidence="7">The sequence shown here is derived from an EMBL/GenBank/DDBJ whole genome shotgun (WGS) entry which is preliminary data.</text>
</comment>
<evidence type="ECO:0000313" key="8">
    <source>
        <dbReference type="Proteomes" id="UP000013866"/>
    </source>
</evidence>
<comment type="similarity">
    <text evidence="1 5">Belongs to the GTP cyclohydrolase I type 2/NIF3 family.</text>
</comment>
<accession>A0ABN0KEA0</accession>
<dbReference type="Gene3D" id="3.30.70.120">
    <property type="match status" value="1"/>
</dbReference>
<dbReference type="PANTHER" id="PTHR13799">
    <property type="entry name" value="NGG1 INTERACTING FACTOR 3"/>
    <property type="match status" value="1"/>
</dbReference>
<evidence type="ECO:0000313" key="7">
    <source>
        <dbReference type="EMBL" id="EOH87390.1"/>
    </source>
</evidence>
<dbReference type="Pfam" id="PF01784">
    <property type="entry name" value="DUF34_NIF3"/>
    <property type="match status" value="1"/>
</dbReference>